<accession>A0A432XPJ1</accession>
<dbReference type="Proteomes" id="UP000286678">
    <property type="component" value="Unassembled WGS sequence"/>
</dbReference>
<dbReference type="RefSeq" id="WP_126832171.1">
    <property type="nucleotide sequence ID" value="NZ_PIPT01000001.1"/>
</dbReference>
<feature type="domain" description="Alginate export" evidence="2">
    <location>
        <begin position="44"/>
        <end position="175"/>
    </location>
</feature>
<name>A0A432XPJ1_9GAMM</name>
<reference evidence="4" key="1">
    <citation type="journal article" date="2018" name="Front. Microbiol.">
        <title>Genome-Based Analysis Reveals the Taxonomy and Diversity of the Family Idiomarinaceae.</title>
        <authorList>
            <person name="Liu Y."/>
            <person name="Lai Q."/>
            <person name="Shao Z."/>
        </authorList>
    </citation>
    <scope>NUCLEOTIDE SEQUENCE [LARGE SCALE GENOMIC DNA]</scope>
    <source>
        <strain evidence="4">SW15</strain>
    </source>
</reference>
<feature type="chain" id="PRO_5019398246" description="Alginate export domain-containing protein" evidence="1">
    <location>
        <begin position="26"/>
        <end position="398"/>
    </location>
</feature>
<sequence length="398" mass="43963">MKTPIAIALTAIFSGTLFTPFSSHASELVTLQDALADGSTDILLRYRYERVEQDSFDKDANASTLLTRLSYKSADYQGFFTQLEFDHVTAIGNDNYNSTVNGKTQYPVVADPTGSDFNQAYLGYRSGNLLVTAGRQRINHNDQRFVGGVGWRQNEQTYDGYRLQYAVNSELKLDYSYVHNVNRIFGNDSPNSDLDGNLHLFNSNYVLSKAHQLGGFVYELDFDTALAFATRTYGVNYDGKFGAFKIHAAYAYQTETGDNPASFGADYFNIDLSTQLAGVNFGVGYESLGSDNGVGFSTPLATLHKFQGFTDKFLGTPAEGINDIYLKVSGAVGKLGLSASWHDFTSDVDDIDYGTEFNITAKYPLAKNIGLLVKYASYNADSLSDDTNKLWGMLTFKY</sequence>
<evidence type="ECO:0000256" key="1">
    <source>
        <dbReference type="SAM" id="SignalP"/>
    </source>
</evidence>
<gene>
    <name evidence="3" type="ORF">CWE21_00600</name>
</gene>
<dbReference type="Pfam" id="PF13372">
    <property type="entry name" value="Alginate_exp"/>
    <property type="match status" value="1"/>
</dbReference>
<comment type="caution">
    <text evidence="3">The sequence shown here is derived from an EMBL/GenBank/DDBJ whole genome shotgun (WGS) entry which is preliminary data.</text>
</comment>
<dbReference type="Gene3D" id="2.40.160.10">
    <property type="entry name" value="Porin"/>
    <property type="match status" value="1"/>
</dbReference>
<dbReference type="InterPro" id="IPR023614">
    <property type="entry name" value="Porin_dom_sf"/>
</dbReference>
<evidence type="ECO:0000259" key="2">
    <source>
        <dbReference type="Pfam" id="PF13372"/>
    </source>
</evidence>
<keyword evidence="1" id="KW-0732">Signal</keyword>
<feature type="signal peptide" evidence="1">
    <location>
        <begin position="1"/>
        <end position="25"/>
    </location>
</feature>
<dbReference type="EMBL" id="PIPT01000001">
    <property type="protein sequence ID" value="RUO50639.1"/>
    <property type="molecule type" value="Genomic_DNA"/>
</dbReference>
<keyword evidence="4" id="KW-1185">Reference proteome</keyword>
<dbReference type="SUPFAM" id="SSF56935">
    <property type="entry name" value="Porins"/>
    <property type="match status" value="1"/>
</dbReference>
<organism evidence="3 4">
    <name type="scientific">Pseudidiomarina aquimaris</name>
    <dbReference type="NCBI Taxonomy" id="641841"/>
    <lineage>
        <taxon>Bacteria</taxon>
        <taxon>Pseudomonadati</taxon>
        <taxon>Pseudomonadota</taxon>
        <taxon>Gammaproteobacteria</taxon>
        <taxon>Alteromonadales</taxon>
        <taxon>Idiomarinaceae</taxon>
        <taxon>Pseudidiomarina</taxon>
    </lineage>
</organism>
<proteinExistence type="predicted"/>
<dbReference type="OrthoDB" id="9767539at2"/>
<dbReference type="AlphaFoldDB" id="A0A432XPJ1"/>
<evidence type="ECO:0000313" key="3">
    <source>
        <dbReference type="EMBL" id="RUO50639.1"/>
    </source>
</evidence>
<protein>
    <recommendedName>
        <fullName evidence="2">Alginate export domain-containing protein</fullName>
    </recommendedName>
</protein>
<dbReference type="InterPro" id="IPR025388">
    <property type="entry name" value="Alginate_export_dom"/>
</dbReference>
<evidence type="ECO:0000313" key="4">
    <source>
        <dbReference type="Proteomes" id="UP000286678"/>
    </source>
</evidence>